<keyword evidence="4" id="KW-0498">Mitosis</keyword>
<evidence type="ECO:0000313" key="7">
    <source>
        <dbReference type="Proteomes" id="UP000596660"/>
    </source>
</evidence>
<dbReference type="GO" id="GO:1905786">
    <property type="term" value="P:positive regulation of anaphase-promoting complex-dependent catabolic process"/>
    <property type="evidence" value="ECO:0007669"/>
    <property type="project" value="TreeGrafter"/>
</dbReference>
<evidence type="ECO:0000256" key="3">
    <source>
        <dbReference type="ARBA" id="ARBA00022737"/>
    </source>
</evidence>
<evidence type="ECO:0000256" key="5">
    <source>
        <dbReference type="ARBA" id="ARBA00023306"/>
    </source>
</evidence>
<protein>
    <submittedName>
        <fullName evidence="6">Uncharacterized protein</fullName>
    </submittedName>
</protein>
<dbReference type="Proteomes" id="UP000596660">
    <property type="component" value="Unplaced"/>
</dbReference>
<dbReference type="InterPro" id="IPR036322">
    <property type="entry name" value="WD40_repeat_dom_sf"/>
</dbReference>
<dbReference type="SUPFAM" id="SSF50978">
    <property type="entry name" value="WD40 repeat-like"/>
    <property type="match status" value="1"/>
</dbReference>
<dbReference type="PANTHER" id="PTHR19918:SF8">
    <property type="entry name" value="FI02843P"/>
    <property type="match status" value="1"/>
</dbReference>
<reference evidence="6" key="1">
    <citation type="journal article" date="2017" name="Nature">
        <title>The genome of Chenopodium quinoa.</title>
        <authorList>
            <person name="Jarvis D.E."/>
            <person name="Ho Y.S."/>
            <person name="Lightfoot D.J."/>
            <person name="Schmoeckel S.M."/>
            <person name="Li B."/>
            <person name="Borm T.J.A."/>
            <person name="Ohyanagi H."/>
            <person name="Mineta K."/>
            <person name="Michell C.T."/>
            <person name="Saber N."/>
            <person name="Kharbatia N.M."/>
            <person name="Rupper R.R."/>
            <person name="Sharp A.R."/>
            <person name="Dally N."/>
            <person name="Boughton B.A."/>
            <person name="Woo Y.H."/>
            <person name="Gao G."/>
            <person name="Schijlen E.G.W.M."/>
            <person name="Guo X."/>
            <person name="Momin A.A."/>
            <person name="Negrao S."/>
            <person name="Al-Babili S."/>
            <person name="Gehring C."/>
            <person name="Roessner U."/>
            <person name="Jung C."/>
            <person name="Murphy K."/>
            <person name="Arold S.T."/>
            <person name="Gojobori T."/>
            <person name="van der Linden C.G."/>
            <person name="van Loo E.N."/>
            <person name="Jellen E.N."/>
            <person name="Maughan P.J."/>
            <person name="Tester M."/>
        </authorList>
    </citation>
    <scope>NUCLEOTIDE SEQUENCE [LARGE SCALE GENOMIC DNA]</scope>
    <source>
        <strain evidence="6">cv. PI 614886</strain>
    </source>
</reference>
<reference evidence="6" key="2">
    <citation type="submission" date="2021-03" db="UniProtKB">
        <authorList>
            <consortium name="EnsemblPlants"/>
        </authorList>
    </citation>
    <scope>IDENTIFICATION</scope>
</reference>
<dbReference type="OMA" id="ERTLECP"/>
<keyword evidence="5" id="KW-0131">Cell cycle</keyword>
<dbReference type="GO" id="GO:0031145">
    <property type="term" value="P:anaphase-promoting complex-dependent catabolic process"/>
    <property type="evidence" value="ECO:0007669"/>
    <property type="project" value="TreeGrafter"/>
</dbReference>
<organism evidence="6 7">
    <name type="scientific">Chenopodium quinoa</name>
    <name type="common">Quinoa</name>
    <dbReference type="NCBI Taxonomy" id="63459"/>
    <lineage>
        <taxon>Eukaryota</taxon>
        <taxon>Viridiplantae</taxon>
        <taxon>Streptophyta</taxon>
        <taxon>Embryophyta</taxon>
        <taxon>Tracheophyta</taxon>
        <taxon>Spermatophyta</taxon>
        <taxon>Magnoliopsida</taxon>
        <taxon>eudicotyledons</taxon>
        <taxon>Gunneridae</taxon>
        <taxon>Pentapetalae</taxon>
        <taxon>Caryophyllales</taxon>
        <taxon>Chenopodiaceae</taxon>
        <taxon>Chenopodioideae</taxon>
        <taxon>Atripliceae</taxon>
        <taxon>Chenopodium</taxon>
    </lineage>
</organism>
<dbReference type="PANTHER" id="PTHR19918">
    <property type="entry name" value="CELL DIVISION CYCLE 20 CDC20 FIZZY -RELATED"/>
    <property type="match status" value="1"/>
</dbReference>
<keyword evidence="1" id="KW-0853">WD repeat</keyword>
<evidence type="ECO:0000256" key="2">
    <source>
        <dbReference type="ARBA" id="ARBA00022618"/>
    </source>
</evidence>
<dbReference type="GO" id="GO:1990757">
    <property type="term" value="F:ubiquitin ligase activator activity"/>
    <property type="evidence" value="ECO:0007669"/>
    <property type="project" value="TreeGrafter"/>
</dbReference>
<accession>A0A803M5G3</accession>
<keyword evidence="3" id="KW-0677">Repeat</keyword>
<name>A0A803M5G3_CHEQI</name>
<evidence type="ECO:0000256" key="4">
    <source>
        <dbReference type="ARBA" id="ARBA00022776"/>
    </source>
</evidence>
<proteinExistence type="predicted"/>
<dbReference type="Gene3D" id="2.130.10.10">
    <property type="entry name" value="YVTN repeat-like/Quinoprotein amine dehydrogenase"/>
    <property type="match status" value="1"/>
</dbReference>
<dbReference type="GO" id="GO:0051301">
    <property type="term" value="P:cell division"/>
    <property type="evidence" value="ECO:0007669"/>
    <property type="project" value="UniProtKB-KW"/>
</dbReference>
<dbReference type="Gramene" id="AUR62023686-RA">
    <property type="protein sequence ID" value="AUR62023686-RA:cds"/>
    <property type="gene ID" value="AUR62023686"/>
</dbReference>
<keyword evidence="7" id="KW-1185">Reference proteome</keyword>
<keyword evidence="2" id="KW-0132">Cell division</keyword>
<evidence type="ECO:0000313" key="6">
    <source>
        <dbReference type="EnsemblPlants" id="AUR62023686-RA:cds"/>
    </source>
</evidence>
<evidence type="ECO:0000256" key="1">
    <source>
        <dbReference type="ARBA" id="ARBA00022574"/>
    </source>
</evidence>
<dbReference type="EnsemblPlants" id="AUR62023686-RA">
    <property type="protein sequence ID" value="AUR62023686-RA:cds"/>
    <property type="gene ID" value="AUR62023686"/>
</dbReference>
<sequence length="184" mass="20900">MDFDYAHHMLTEGWKEKKREMEKSPYSPSKKAYRKRLKKVFGMNRPRILAFSNKPPAPLPLNTSDLDVVSLRRRFRSVPQTSERTLECPGLIDDYYLNLLDWGKNNVLAIALKNTVYLWDASTNTARELVTVSDDEGTITTVSWALGCLIAIGLDNSEVQVWDAVSAENIKGRSPSLYLFTGLE</sequence>
<dbReference type="InterPro" id="IPR015943">
    <property type="entry name" value="WD40/YVTN_repeat-like_dom_sf"/>
</dbReference>
<dbReference type="GO" id="GO:0010997">
    <property type="term" value="F:anaphase-promoting complex binding"/>
    <property type="evidence" value="ECO:0007669"/>
    <property type="project" value="InterPro"/>
</dbReference>
<dbReference type="InterPro" id="IPR033010">
    <property type="entry name" value="Cdc20/Fizzy"/>
</dbReference>
<dbReference type="GO" id="GO:0005680">
    <property type="term" value="C:anaphase-promoting complex"/>
    <property type="evidence" value="ECO:0007669"/>
    <property type="project" value="TreeGrafter"/>
</dbReference>
<dbReference type="AlphaFoldDB" id="A0A803M5G3"/>